<reference evidence="2" key="1">
    <citation type="journal article" date="2014" name="Front. Microbiol.">
        <title>High frequency of phylogenetically diverse reductive dehalogenase-homologous genes in deep subseafloor sedimentary metagenomes.</title>
        <authorList>
            <person name="Kawai M."/>
            <person name="Futagami T."/>
            <person name="Toyoda A."/>
            <person name="Takaki Y."/>
            <person name="Nishi S."/>
            <person name="Hori S."/>
            <person name="Arai W."/>
            <person name="Tsubouchi T."/>
            <person name="Morono Y."/>
            <person name="Uchiyama I."/>
            <person name="Ito T."/>
            <person name="Fujiyama A."/>
            <person name="Inagaki F."/>
            <person name="Takami H."/>
        </authorList>
    </citation>
    <scope>NUCLEOTIDE SEQUENCE</scope>
    <source>
        <strain evidence="2">Expedition CK06-06</strain>
    </source>
</reference>
<protein>
    <submittedName>
        <fullName evidence="2">Uncharacterized protein</fullName>
    </submittedName>
</protein>
<sequence length="251" mass="27386">AVSTAELELLNAQFALEALFKDTDLLAAEALNSAEGAERALEDLNNPGLQQAQALQAVTTARKEVKDAERKLTILTKPPTQSAIDQAQANILLAEKNMKETLEQIEDIEWQFKKYSSNKELPADIRKNILTKLRQSLKGLEVKRTQEQIAYNNSQTNYNNLLEPPDPVDVKVAEAELATAQALLSDAERELERVLKGPDAGELALLEAKIKKGNRDFETFSAGPDPEDVALAEARIANADAQLAAAKATVA</sequence>
<dbReference type="EMBL" id="BARS01042359">
    <property type="protein sequence ID" value="GAG41305.1"/>
    <property type="molecule type" value="Genomic_DNA"/>
</dbReference>
<accession>X0XDY0</accession>
<feature type="coiled-coil region" evidence="1">
    <location>
        <begin position="170"/>
        <end position="197"/>
    </location>
</feature>
<evidence type="ECO:0000256" key="1">
    <source>
        <dbReference type="SAM" id="Coils"/>
    </source>
</evidence>
<feature type="non-terminal residue" evidence="2">
    <location>
        <position position="251"/>
    </location>
</feature>
<name>X0XDY0_9ZZZZ</name>
<feature type="non-terminal residue" evidence="2">
    <location>
        <position position="1"/>
    </location>
</feature>
<comment type="caution">
    <text evidence="2">The sequence shown here is derived from an EMBL/GenBank/DDBJ whole genome shotgun (WGS) entry which is preliminary data.</text>
</comment>
<feature type="coiled-coil region" evidence="1">
    <location>
        <begin position="51"/>
        <end position="111"/>
    </location>
</feature>
<dbReference type="AlphaFoldDB" id="X0XDY0"/>
<gene>
    <name evidence="2" type="ORF">S01H1_64278</name>
</gene>
<keyword evidence="1" id="KW-0175">Coiled coil</keyword>
<proteinExistence type="predicted"/>
<evidence type="ECO:0000313" key="2">
    <source>
        <dbReference type="EMBL" id="GAG41305.1"/>
    </source>
</evidence>
<organism evidence="2">
    <name type="scientific">marine sediment metagenome</name>
    <dbReference type="NCBI Taxonomy" id="412755"/>
    <lineage>
        <taxon>unclassified sequences</taxon>
        <taxon>metagenomes</taxon>
        <taxon>ecological metagenomes</taxon>
    </lineage>
</organism>